<comment type="caution">
    <text evidence="1">The sequence shown here is derived from an EMBL/GenBank/DDBJ whole genome shotgun (WGS) entry which is preliminary data.</text>
</comment>
<organism evidence="1 2">
    <name type="scientific">Rhizopogon vesiculosus</name>
    <dbReference type="NCBI Taxonomy" id="180088"/>
    <lineage>
        <taxon>Eukaryota</taxon>
        <taxon>Fungi</taxon>
        <taxon>Dikarya</taxon>
        <taxon>Basidiomycota</taxon>
        <taxon>Agaricomycotina</taxon>
        <taxon>Agaricomycetes</taxon>
        <taxon>Agaricomycetidae</taxon>
        <taxon>Boletales</taxon>
        <taxon>Suillineae</taxon>
        <taxon>Rhizopogonaceae</taxon>
        <taxon>Rhizopogon</taxon>
    </lineage>
</organism>
<sequence>MTSNENLYIPRENHFTSTSFPLQLLPRCIRKIQSATLVASSSRMYVIGRMSFRLTHAASNF</sequence>
<accession>A0A1J8PYQ4</accession>
<proteinExistence type="predicted"/>
<dbReference type="AlphaFoldDB" id="A0A1J8PYQ4"/>
<dbReference type="Proteomes" id="UP000183567">
    <property type="component" value="Unassembled WGS sequence"/>
</dbReference>
<gene>
    <name evidence="1" type="ORF">AZE42_10267</name>
</gene>
<evidence type="ECO:0000313" key="1">
    <source>
        <dbReference type="EMBL" id="OJA12891.1"/>
    </source>
</evidence>
<keyword evidence="2" id="KW-1185">Reference proteome</keyword>
<evidence type="ECO:0000313" key="2">
    <source>
        <dbReference type="Proteomes" id="UP000183567"/>
    </source>
</evidence>
<dbReference type="EMBL" id="LVVM01004460">
    <property type="protein sequence ID" value="OJA12891.1"/>
    <property type="molecule type" value="Genomic_DNA"/>
</dbReference>
<reference evidence="1 2" key="1">
    <citation type="submission" date="2016-03" db="EMBL/GenBank/DDBJ databases">
        <title>Comparative genomics of the ectomycorrhizal sister species Rhizopogon vinicolor and Rhizopogon vesiculosus (Basidiomycota: Boletales) reveals a divergence of the mating type B locus.</title>
        <authorList>
            <person name="Mujic A.B."/>
            <person name="Kuo A."/>
            <person name="Tritt A."/>
            <person name="Lipzen A."/>
            <person name="Chen C."/>
            <person name="Johnson J."/>
            <person name="Sharma A."/>
            <person name="Barry K."/>
            <person name="Grigoriev I.V."/>
            <person name="Spatafora J.W."/>
        </authorList>
    </citation>
    <scope>NUCLEOTIDE SEQUENCE [LARGE SCALE GENOMIC DNA]</scope>
    <source>
        <strain evidence="1 2">AM-OR11-056</strain>
    </source>
</reference>
<protein>
    <submittedName>
        <fullName evidence="1">Uncharacterized protein</fullName>
    </submittedName>
</protein>
<name>A0A1J8PYQ4_9AGAM</name>